<feature type="region of interest" description="Disordered" evidence="1">
    <location>
        <begin position="27"/>
        <end position="51"/>
    </location>
</feature>
<protein>
    <recommendedName>
        <fullName evidence="3">YD repeat-containing protein</fullName>
    </recommendedName>
</protein>
<gene>
    <name evidence="2" type="ORF">KACHI17_10420</name>
</gene>
<organism evidence="2">
    <name type="scientific">Sediminibacterium sp. KACHI17</name>
    <dbReference type="NCBI Taxonomy" id="1751071"/>
    <lineage>
        <taxon>Bacteria</taxon>
        <taxon>Pseudomonadati</taxon>
        <taxon>Bacteroidota</taxon>
        <taxon>Chitinophagia</taxon>
        <taxon>Chitinophagales</taxon>
        <taxon>Chitinophagaceae</taxon>
        <taxon>Sediminibacterium</taxon>
    </lineage>
</organism>
<sequence>MTKTIITILKVLILVLGMTACNKRDVFTPTPPKPVPGQPAQQPGNGGDDHAEDSLITIQVRAVIRIGDITYDSVPARLNIISWDNGKARVQQILLKPGANEVKIHRKSSHHELELEKWNMSDKMVLDKANVQENMLYLIGGGKAARKLKKEMEYVLINGQYVAKSSTEYIYDTQGKLERVMYYKKNKQGVIYTAMSEWLSYTNQQVTSINKFDSAGTLVEKLFFTYDQQGKIIALRKDDISGVITRGTVTRMATENGIETMISYQYSHNSITMEYAMLFNRGNLWQGVATTNHNNSEIGRYNYDTQINPYVHMNWPDIFLSRQSKNNVIWSSKEYFGSYPISDPVNYRYKYDGDGYPIELLKDHKAYNSTNILYTTKTTYHY</sequence>
<accession>A0AAT9GI43</accession>
<reference evidence="2" key="1">
    <citation type="submission" date="2024-02" db="EMBL/GenBank/DDBJ databases">
        <title>Sediminibacterium planktonica sp. nov. and Sediminibacterium longus sp. nov., isolated from surface lake and river water.</title>
        <authorList>
            <person name="Watanabe K."/>
            <person name="Takemine S."/>
            <person name="Ishii Y."/>
            <person name="Ogata Y."/>
            <person name="Shindo C."/>
            <person name="Suda W."/>
        </authorList>
    </citation>
    <scope>NUCLEOTIDE SEQUENCE</scope>
    <source>
        <strain evidence="2">KACHI17</strain>
    </source>
</reference>
<proteinExistence type="predicted"/>
<dbReference type="EMBL" id="AP029612">
    <property type="protein sequence ID" value="BFG70161.1"/>
    <property type="molecule type" value="Genomic_DNA"/>
</dbReference>
<evidence type="ECO:0000313" key="2">
    <source>
        <dbReference type="EMBL" id="BFG70161.1"/>
    </source>
</evidence>
<dbReference type="PROSITE" id="PS51257">
    <property type="entry name" value="PROKAR_LIPOPROTEIN"/>
    <property type="match status" value="1"/>
</dbReference>
<name>A0AAT9GI43_9BACT</name>
<dbReference type="AlphaFoldDB" id="A0AAT9GI43"/>
<evidence type="ECO:0008006" key="3">
    <source>
        <dbReference type="Google" id="ProtNLM"/>
    </source>
</evidence>
<dbReference type="RefSeq" id="WP_353550448.1">
    <property type="nucleotide sequence ID" value="NZ_AP029612.1"/>
</dbReference>
<evidence type="ECO:0000256" key="1">
    <source>
        <dbReference type="SAM" id="MobiDB-lite"/>
    </source>
</evidence>